<feature type="domain" description="Esterase Ig-like N-terminal" evidence="2">
    <location>
        <begin position="9"/>
        <end position="108"/>
    </location>
</feature>
<keyword evidence="4" id="KW-1185">Reference proteome</keyword>
<dbReference type="InterPro" id="IPR050955">
    <property type="entry name" value="Plant_Biomass_Hydrol_Est"/>
</dbReference>
<dbReference type="Pfam" id="PF18435">
    <property type="entry name" value="EstA_Ig_like"/>
    <property type="match status" value="1"/>
</dbReference>
<dbReference type="Proteomes" id="UP000049828">
    <property type="component" value="Unassembled WGS sequence"/>
</dbReference>
<dbReference type="InterPro" id="IPR029058">
    <property type="entry name" value="AB_hydrolase_fold"/>
</dbReference>
<dbReference type="Gene3D" id="2.60.40.2180">
    <property type="match status" value="1"/>
</dbReference>
<evidence type="ECO:0000313" key="3">
    <source>
        <dbReference type="EMBL" id="CRL37964.1"/>
    </source>
</evidence>
<dbReference type="EMBL" id="CVRS01000069">
    <property type="protein sequence ID" value="CRL37964.1"/>
    <property type="molecule type" value="Genomic_DNA"/>
</dbReference>
<dbReference type="PANTHER" id="PTHR43037">
    <property type="entry name" value="UNNAMED PRODUCT-RELATED"/>
    <property type="match status" value="1"/>
</dbReference>
<dbReference type="AlphaFoldDB" id="A0A0M6WP74"/>
<organism evidence="3 4">
    <name type="scientific">Roseburia inulinivorans</name>
    <dbReference type="NCBI Taxonomy" id="360807"/>
    <lineage>
        <taxon>Bacteria</taxon>
        <taxon>Bacillati</taxon>
        <taxon>Bacillota</taxon>
        <taxon>Clostridia</taxon>
        <taxon>Lachnospirales</taxon>
        <taxon>Lachnospiraceae</taxon>
        <taxon>Roseburia</taxon>
    </lineage>
</organism>
<accession>A0A0M6WP74</accession>
<keyword evidence="1" id="KW-0732">Signal</keyword>
<evidence type="ECO:0000313" key="4">
    <source>
        <dbReference type="Proteomes" id="UP000049828"/>
    </source>
</evidence>
<dbReference type="RefSeq" id="WP_055039666.1">
    <property type="nucleotide sequence ID" value="NZ_CVRS01000069.1"/>
</dbReference>
<sequence>MDQKDIVHITAVTQVRPDGEKCTQAVIEYKEKIEPSMLEPDSFEVKDRTIIRIESESNKVTLHLDEKDKEAPTLCPGMPWKGSYASLKDAKVLVRQKKEIRTQDGRILEKTDEWIESDQTCNKEEELFIQMAYQKQSYNLYIPKDYDPKKKYPLVQFIHDAGACGKDTRLALAQGRGALVWASPEVQKEHPCFVFAPQFDGPPIVDDDWNVDERLEDAKAALDNILELYSIDRNRIYTTGQSMGCMASIVLNIRYPEYFAASYLVAGQWDERNIPGLEKQKLWMLCSQGDAKAFPTMNQMCVNMERAGARVARRVINAGLSQEDYTKIADEIMKEKPDIIFTPYNLETVADGWHSNGGEHHVSTWQTAYDVKVIRDWLFAQSREE</sequence>
<dbReference type="Gene3D" id="3.40.50.1820">
    <property type="entry name" value="alpha/beta hydrolase"/>
    <property type="match status" value="1"/>
</dbReference>
<evidence type="ECO:0000259" key="2">
    <source>
        <dbReference type="Pfam" id="PF18435"/>
    </source>
</evidence>
<dbReference type="OrthoDB" id="9777383at2"/>
<dbReference type="SUPFAM" id="SSF53474">
    <property type="entry name" value="alpha/beta-Hydrolases"/>
    <property type="match status" value="1"/>
</dbReference>
<name>A0A0M6WP74_9FIRM</name>
<evidence type="ECO:0000256" key="1">
    <source>
        <dbReference type="ARBA" id="ARBA00022729"/>
    </source>
</evidence>
<reference evidence="4" key="1">
    <citation type="submission" date="2015-05" db="EMBL/GenBank/DDBJ databases">
        <authorList>
            <consortium name="Pathogen Informatics"/>
        </authorList>
    </citation>
    <scope>NUCLEOTIDE SEQUENCE [LARGE SCALE GENOMIC DNA]</scope>
    <source>
        <strain evidence="4">L1-83</strain>
    </source>
</reference>
<dbReference type="PANTHER" id="PTHR43037:SF1">
    <property type="entry name" value="BLL1128 PROTEIN"/>
    <property type="match status" value="1"/>
</dbReference>
<gene>
    <name evidence="3" type="ORF">RIL183_21391</name>
</gene>
<proteinExistence type="predicted"/>
<protein>
    <recommendedName>
        <fullName evidence="2">Esterase Ig-like N-terminal domain-containing protein</fullName>
    </recommendedName>
</protein>
<dbReference type="InterPro" id="IPR041172">
    <property type="entry name" value="EstA_Ig-like_N"/>
</dbReference>